<feature type="chain" id="PRO_5005492106" description="Secreted protein" evidence="1">
    <location>
        <begin position="23"/>
        <end position="105"/>
    </location>
</feature>
<reference evidence="2 3" key="1">
    <citation type="submission" date="2015-07" db="EMBL/GenBank/DDBJ databases">
        <authorList>
            <person name="Noorani M."/>
        </authorList>
    </citation>
    <scope>NUCLEOTIDE SEQUENCE [LARGE SCALE GENOMIC DNA]</scope>
    <source>
        <strain evidence="2">LMG730</strain>
    </source>
</reference>
<evidence type="ECO:0000313" key="3">
    <source>
        <dbReference type="Proteomes" id="UP000045978"/>
    </source>
</evidence>
<gene>
    <name evidence="2" type="ORF">XTPLMG730_0124</name>
</gene>
<evidence type="ECO:0008006" key="4">
    <source>
        <dbReference type="Google" id="ProtNLM"/>
    </source>
</evidence>
<sequence>MSIRPLLLASLLGSALAGGLLAAPAQARPVLELSVRSAPPPPRFERVVVRPGYVWAPGYWHWNGHRHVWVGGRYVRERQGYVYVGPRWEHRGPGYRFHDGYWRHR</sequence>
<dbReference type="Pfam" id="PF12779">
    <property type="entry name" value="WXXGXW"/>
    <property type="match status" value="2"/>
</dbReference>
<organism evidence="2 3">
    <name type="scientific">Xanthomonas graminis pv. phlei</name>
    <dbReference type="NCBI Taxonomy" id="487906"/>
    <lineage>
        <taxon>Bacteria</taxon>
        <taxon>Pseudomonadati</taxon>
        <taxon>Pseudomonadota</taxon>
        <taxon>Gammaproteobacteria</taxon>
        <taxon>Lysobacterales</taxon>
        <taxon>Lysobacteraceae</taxon>
        <taxon>Xanthomonas</taxon>
        <taxon>Xanthomonas translucens group</taxon>
        <taxon>Xanthomonas graminis</taxon>
    </lineage>
</organism>
<dbReference type="EMBL" id="CXOJ01000002">
    <property type="protein sequence ID" value="CTP82599.1"/>
    <property type="molecule type" value="Genomic_DNA"/>
</dbReference>
<evidence type="ECO:0000256" key="1">
    <source>
        <dbReference type="SAM" id="SignalP"/>
    </source>
</evidence>
<dbReference type="RefSeq" id="WP_053836814.1">
    <property type="nucleotide sequence ID" value="NZ_CP076251.1"/>
</dbReference>
<evidence type="ECO:0000313" key="2">
    <source>
        <dbReference type="EMBL" id="CTP82599.1"/>
    </source>
</evidence>
<dbReference type="Proteomes" id="UP000045978">
    <property type="component" value="Unassembled WGS sequence"/>
</dbReference>
<dbReference type="InterPro" id="IPR024447">
    <property type="entry name" value="YXWGXW_rpt"/>
</dbReference>
<dbReference type="AlphaFoldDB" id="A0A0K2ZER0"/>
<proteinExistence type="predicted"/>
<name>A0A0K2ZER0_9XANT</name>
<feature type="signal peptide" evidence="1">
    <location>
        <begin position="1"/>
        <end position="22"/>
    </location>
</feature>
<accession>A0A0K2ZER0</accession>
<keyword evidence="1" id="KW-0732">Signal</keyword>
<protein>
    <recommendedName>
        <fullName evidence="4">Secreted protein</fullName>
    </recommendedName>
</protein>